<dbReference type="InterPro" id="IPR011051">
    <property type="entry name" value="RmlC_Cupin_sf"/>
</dbReference>
<dbReference type="InterPro" id="IPR014710">
    <property type="entry name" value="RmlC-like_jellyroll"/>
</dbReference>
<evidence type="ECO:0000313" key="3">
    <source>
        <dbReference type="EMBL" id="NMN96006.1"/>
    </source>
</evidence>
<keyword evidence="4" id="KW-1185">Reference proteome</keyword>
<organism evidence="3 4">
    <name type="scientific">Antrihabitans stalactiti</name>
    <dbReference type="NCBI Taxonomy" id="2584121"/>
    <lineage>
        <taxon>Bacteria</taxon>
        <taxon>Bacillati</taxon>
        <taxon>Actinomycetota</taxon>
        <taxon>Actinomycetes</taxon>
        <taxon>Mycobacteriales</taxon>
        <taxon>Nocardiaceae</taxon>
        <taxon>Antrihabitans</taxon>
    </lineage>
</organism>
<dbReference type="EMBL" id="VCQU01000004">
    <property type="protein sequence ID" value="NMN96006.1"/>
    <property type="molecule type" value="Genomic_DNA"/>
</dbReference>
<name>A0A848KE28_9NOCA</name>
<dbReference type="InterPro" id="IPR013096">
    <property type="entry name" value="Cupin_2"/>
</dbReference>
<comment type="caution">
    <text evidence="3">The sequence shown here is derived from an EMBL/GenBank/DDBJ whole genome shotgun (WGS) entry which is preliminary data.</text>
</comment>
<feature type="chain" id="PRO_5032612850" evidence="1">
    <location>
        <begin position="27"/>
        <end position="151"/>
    </location>
</feature>
<dbReference type="Proteomes" id="UP000535543">
    <property type="component" value="Unassembled WGS sequence"/>
</dbReference>
<evidence type="ECO:0000259" key="2">
    <source>
        <dbReference type="Pfam" id="PF07883"/>
    </source>
</evidence>
<reference evidence="3 4" key="2">
    <citation type="submission" date="2020-06" db="EMBL/GenBank/DDBJ databases">
        <title>Antribacter stalactiti gen. nov., sp. nov., a new member of the family Nacardiaceae isolated from a cave.</title>
        <authorList>
            <person name="Kim I.S."/>
        </authorList>
    </citation>
    <scope>NUCLEOTIDE SEQUENCE [LARGE SCALE GENOMIC DNA]</scope>
    <source>
        <strain evidence="3 4">YC2-7</strain>
    </source>
</reference>
<dbReference type="SUPFAM" id="SSF51182">
    <property type="entry name" value="RmlC-like cupins"/>
    <property type="match status" value="1"/>
</dbReference>
<dbReference type="Gene3D" id="2.60.120.10">
    <property type="entry name" value="Jelly Rolls"/>
    <property type="match status" value="1"/>
</dbReference>
<feature type="signal peptide" evidence="1">
    <location>
        <begin position="1"/>
        <end position="26"/>
    </location>
</feature>
<sequence>MRRSLQIALVVTPLVAGALYPGAAQATPSSGVTGVILTQAQIPAGLVPMIAGAADVVVREITIAPGGTTGWHYHDGPIYAYVRAGTLTHPDEKCVPAIYNAGQIINEPPGADKVHAGFNLGTTPVILDVVYTLPAGKPLSEDAPAPSCAAS</sequence>
<dbReference type="RefSeq" id="WP_169587492.1">
    <property type="nucleotide sequence ID" value="NZ_VCQU01000004.1"/>
</dbReference>
<feature type="domain" description="Cupin type-2" evidence="2">
    <location>
        <begin position="61"/>
        <end position="127"/>
    </location>
</feature>
<dbReference type="Pfam" id="PF07883">
    <property type="entry name" value="Cupin_2"/>
    <property type="match status" value="1"/>
</dbReference>
<keyword evidence="1" id="KW-0732">Signal</keyword>
<evidence type="ECO:0000256" key="1">
    <source>
        <dbReference type="SAM" id="SignalP"/>
    </source>
</evidence>
<accession>A0A848KE28</accession>
<reference evidence="3 4" key="1">
    <citation type="submission" date="2019-05" db="EMBL/GenBank/DDBJ databases">
        <authorList>
            <person name="Lee S.D."/>
        </authorList>
    </citation>
    <scope>NUCLEOTIDE SEQUENCE [LARGE SCALE GENOMIC DNA]</scope>
    <source>
        <strain evidence="3 4">YC2-7</strain>
    </source>
</reference>
<evidence type="ECO:0000313" key="4">
    <source>
        <dbReference type="Proteomes" id="UP000535543"/>
    </source>
</evidence>
<gene>
    <name evidence="3" type="ORF">FGL95_13285</name>
</gene>
<protein>
    <submittedName>
        <fullName evidence="3">Cupin domain-containing protein</fullName>
    </submittedName>
</protein>
<dbReference type="AlphaFoldDB" id="A0A848KE28"/>
<proteinExistence type="predicted"/>